<dbReference type="EMBL" id="CP064795">
    <property type="protein sequence ID" value="QPG04473.1"/>
    <property type="molecule type" value="Genomic_DNA"/>
</dbReference>
<organism evidence="2 3">
    <name type="scientific">Salinimonas marina</name>
    <dbReference type="NCBI Taxonomy" id="2785918"/>
    <lineage>
        <taxon>Bacteria</taxon>
        <taxon>Pseudomonadati</taxon>
        <taxon>Pseudomonadota</taxon>
        <taxon>Gammaproteobacteria</taxon>
        <taxon>Alteromonadales</taxon>
        <taxon>Alteromonadaceae</taxon>
        <taxon>Alteromonas/Salinimonas group</taxon>
        <taxon>Salinimonas</taxon>
    </lineage>
</organism>
<dbReference type="RefSeq" id="WP_195809567.1">
    <property type="nucleotide sequence ID" value="NZ_CP064795.1"/>
</dbReference>
<dbReference type="SMART" id="SM00587">
    <property type="entry name" value="CHK"/>
    <property type="match status" value="1"/>
</dbReference>
<dbReference type="Proteomes" id="UP000595095">
    <property type="component" value="Chromosome"/>
</dbReference>
<dbReference type="InterPro" id="IPR011009">
    <property type="entry name" value="Kinase-like_dom_sf"/>
</dbReference>
<accession>A0A7S9DVF6</accession>
<dbReference type="AlphaFoldDB" id="A0A7S9DVF6"/>
<reference evidence="2 3" key="1">
    <citation type="submission" date="2020-11" db="EMBL/GenBank/DDBJ databases">
        <title>Complete genome sequence for Salinimonas sp. strain G2-b.</title>
        <authorList>
            <person name="Park S.-J."/>
        </authorList>
    </citation>
    <scope>NUCLEOTIDE SEQUENCE [LARGE SCALE GENOMIC DNA]</scope>
    <source>
        <strain evidence="2 3">G2-b</strain>
    </source>
</reference>
<dbReference type="InterPro" id="IPR004119">
    <property type="entry name" value="EcKL"/>
</dbReference>
<dbReference type="PANTHER" id="PTHR11012">
    <property type="entry name" value="PROTEIN KINASE-LIKE DOMAIN-CONTAINING"/>
    <property type="match status" value="1"/>
</dbReference>
<sequence>MSESVNPKLVHYVSQLLDDPSISDCQLLQTLWSGYGQCFRFHSQQYDLSLVAKVVTPSTTPGHPKGWSNDQSHQRKLQSYAVEQYFYQHYAPMCHASVPALIAGTRHHDDFITVLEDLDAQHFRHRHTNLTVTQCEGVLNWLALFHADFIEIAPTGLWKQGAYWHLSTRQAEFEAMAEGPLKTAAKGIDEVLQQASIKTLLHGDAKVANFCFADDPREVAAVDFQYTGAGVGVIDVAYFLGSALSAQDQLHYSQQCLDVYFTALSKALTQRGYDSQPVVKQWRQLYPFACADFLRFLQGWSPVHWKINRYLTEQSQQALSLLKG</sequence>
<dbReference type="PANTHER" id="PTHR11012:SF30">
    <property type="entry name" value="PROTEIN KINASE-LIKE DOMAIN-CONTAINING"/>
    <property type="match status" value="1"/>
</dbReference>
<protein>
    <submittedName>
        <fullName evidence="2">DUF1679 domain-containing protein</fullName>
    </submittedName>
</protein>
<keyword evidence="3" id="KW-1185">Reference proteome</keyword>
<evidence type="ECO:0000313" key="3">
    <source>
        <dbReference type="Proteomes" id="UP000595095"/>
    </source>
</evidence>
<evidence type="ECO:0000313" key="2">
    <source>
        <dbReference type="EMBL" id="QPG04473.1"/>
    </source>
</evidence>
<dbReference type="InterPro" id="IPR015897">
    <property type="entry name" value="CHK_kinase-like"/>
</dbReference>
<feature type="domain" description="CHK kinase-like" evidence="1">
    <location>
        <begin position="113"/>
        <end position="270"/>
    </location>
</feature>
<dbReference type="SUPFAM" id="SSF56112">
    <property type="entry name" value="Protein kinase-like (PK-like)"/>
    <property type="match status" value="1"/>
</dbReference>
<gene>
    <name evidence="2" type="ORF">IT774_09415</name>
</gene>
<name>A0A7S9DVF6_9ALTE</name>
<evidence type="ECO:0000259" key="1">
    <source>
        <dbReference type="SMART" id="SM00587"/>
    </source>
</evidence>
<dbReference type="Pfam" id="PF02958">
    <property type="entry name" value="EcKL"/>
    <property type="match status" value="1"/>
</dbReference>
<dbReference type="Gene3D" id="3.90.1200.10">
    <property type="match status" value="1"/>
</dbReference>
<dbReference type="KEGG" id="smaa:IT774_09415"/>
<proteinExistence type="predicted"/>